<keyword evidence="10" id="KW-0812">Transmembrane</keyword>
<dbReference type="InterPro" id="IPR002401">
    <property type="entry name" value="Cyt_P450_E_grp-I"/>
</dbReference>
<evidence type="ECO:0000256" key="8">
    <source>
        <dbReference type="PIRSR" id="PIRSR602401-1"/>
    </source>
</evidence>
<organism evidence="11 12">
    <name type="scientific">Phaseolus coccineus</name>
    <name type="common">Scarlet runner bean</name>
    <name type="synonym">Phaseolus multiflorus</name>
    <dbReference type="NCBI Taxonomy" id="3886"/>
    <lineage>
        <taxon>Eukaryota</taxon>
        <taxon>Viridiplantae</taxon>
        <taxon>Streptophyta</taxon>
        <taxon>Embryophyta</taxon>
        <taxon>Tracheophyta</taxon>
        <taxon>Spermatophyta</taxon>
        <taxon>Magnoliopsida</taxon>
        <taxon>eudicotyledons</taxon>
        <taxon>Gunneridae</taxon>
        <taxon>Pentapetalae</taxon>
        <taxon>rosids</taxon>
        <taxon>fabids</taxon>
        <taxon>Fabales</taxon>
        <taxon>Fabaceae</taxon>
        <taxon>Papilionoideae</taxon>
        <taxon>50 kb inversion clade</taxon>
        <taxon>NPAAA clade</taxon>
        <taxon>indigoferoid/millettioid clade</taxon>
        <taxon>Phaseoleae</taxon>
        <taxon>Phaseolus</taxon>
    </lineage>
</organism>
<name>A0AAN9M6Z1_PHACN</name>
<dbReference type="GO" id="GO:0005506">
    <property type="term" value="F:iron ion binding"/>
    <property type="evidence" value="ECO:0007669"/>
    <property type="project" value="InterPro"/>
</dbReference>
<dbReference type="PANTHER" id="PTHR47955">
    <property type="entry name" value="CYTOCHROME P450 FAMILY 71 PROTEIN"/>
    <property type="match status" value="1"/>
</dbReference>
<evidence type="ECO:0008006" key="13">
    <source>
        <dbReference type="Google" id="ProtNLM"/>
    </source>
</evidence>
<evidence type="ECO:0000256" key="10">
    <source>
        <dbReference type="SAM" id="Phobius"/>
    </source>
</evidence>
<gene>
    <name evidence="11" type="ORF">VNO80_23795</name>
</gene>
<protein>
    <recommendedName>
        <fullName evidence="13">Cytochrome P450</fullName>
    </recommendedName>
</protein>
<dbReference type="PRINTS" id="PR00385">
    <property type="entry name" value="P450"/>
</dbReference>
<dbReference type="InterPro" id="IPR036396">
    <property type="entry name" value="Cyt_P450_sf"/>
</dbReference>
<evidence type="ECO:0000256" key="3">
    <source>
        <dbReference type="ARBA" id="ARBA00022617"/>
    </source>
</evidence>
<evidence type="ECO:0000313" key="11">
    <source>
        <dbReference type="EMBL" id="KAK7348987.1"/>
    </source>
</evidence>
<keyword evidence="10" id="KW-1133">Transmembrane helix</keyword>
<dbReference type="InterPro" id="IPR001128">
    <property type="entry name" value="Cyt_P450"/>
</dbReference>
<keyword evidence="5 9" id="KW-0560">Oxidoreductase</keyword>
<keyword evidence="7 9" id="KW-0503">Monooxygenase</keyword>
<reference evidence="11 12" key="1">
    <citation type="submission" date="2024-01" db="EMBL/GenBank/DDBJ databases">
        <title>The genomes of 5 underutilized Papilionoideae crops provide insights into root nodulation and disease resistanc.</title>
        <authorList>
            <person name="Jiang F."/>
        </authorList>
    </citation>
    <scope>NUCLEOTIDE SEQUENCE [LARGE SCALE GENOMIC DNA]</scope>
    <source>
        <strain evidence="11">JINMINGXINNONG_FW02</strain>
        <tissue evidence="11">Leaves</tissue>
    </source>
</reference>
<keyword evidence="6 8" id="KW-0408">Iron</keyword>
<dbReference type="GO" id="GO:0020037">
    <property type="term" value="F:heme binding"/>
    <property type="evidence" value="ECO:0007669"/>
    <property type="project" value="InterPro"/>
</dbReference>
<comment type="cofactor">
    <cofactor evidence="1 8">
        <name>heme</name>
        <dbReference type="ChEBI" id="CHEBI:30413"/>
    </cofactor>
</comment>
<evidence type="ECO:0000256" key="4">
    <source>
        <dbReference type="ARBA" id="ARBA00022723"/>
    </source>
</evidence>
<dbReference type="SUPFAM" id="SSF48264">
    <property type="entry name" value="Cytochrome P450"/>
    <property type="match status" value="1"/>
</dbReference>
<dbReference type="GO" id="GO:0004497">
    <property type="term" value="F:monooxygenase activity"/>
    <property type="evidence" value="ECO:0007669"/>
    <property type="project" value="UniProtKB-KW"/>
</dbReference>
<dbReference type="PRINTS" id="PR00463">
    <property type="entry name" value="EP450I"/>
</dbReference>
<sequence length="646" mass="73249">MKLMVYSHVNVCCSSSANSDPSHCCVVTSEHLPILKCGYDCDFGAGWLGAIGGLVMQRMFLRCRNCNSKTNEHYRYIKACFGEMFLMNPRAKYCTKMRQLRWATSALLSWDFFHLGYGDFPKRWHGEFRKRITDLVHFLAFEIFDMLAPIFLFLLMMVALKLGRNLTKTKPSPNIPPGPWKLPIIGSIPHLVTPTPHIKLRDLAKKYGPLMHLQLGEVFTVVVSSAECAKEVMKTHDLVFASRPLILASRIIGYDATNISFAPYGNYWRQLRKICTAELFTPKRLSSFKPIREEELSSLIKMIASQNGSAFNLSEALLTSNYAIISRAAFGKTCKEQEEYISVQKEVLKAAGGFDIGDLFPSATWLQNFTGLRPTLERLHRKSDQILENIIREHKDASKAKEGLVEAEEDLVDVLLTFQDDRGGDNQDICLTDDNIKAIIDNIFAAGGETSATTIDWTMAEMIRNPRVMKKAQDEVREVFRMNGRVDESCINEMKYLKLVIKETLRIHPPAPLLLPRECGQTCEIDGYHIPVKSKVIVNAWAIGRDPNSWNDPERFYPERFIDSAVDFKGNNFELIPFGAGRRICPGITFGLMNVELTLALLLYHFDWKLPNGMKGEELDMTEQFALTVRRKNGLYLIPSIAAQCS</sequence>
<evidence type="ECO:0000256" key="1">
    <source>
        <dbReference type="ARBA" id="ARBA00001971"/>
    </source>
</evidence>
<keyword evidence="12" id="KW-1185">Reference proteome</keyword>
<dbReference type="Pfam" id="PF00067">
    <property type="entry name" value="p450"/>
    <property type="match status" value="1"/>
</dbReference>
<dbReference type="GO" id="GO:0016705">
    <property type="term" value="F:oxidoreductase activity, acting on paired donors, with incorporation or reduction of molecular oxygen"/>
    <property type="evidence" value="ECO:0007669"/>
    <property type="project" value="InterPro"/>
</dbReference>
<dbReference type="Proteomes" id="UP001374584">
    <property type="component" value="Unassembled WGS sequence"/>
</dbReference>
<accession>A0AAN9M6Z1</accession>
<dbReference type="InterPro" id="IPR017972">
    <property type="entry name" value="Cyt_P450_CS"/>
</dbReference>
<comment type="caution">
    <text evidence="11">The sequence shown here is derived from an EMBL/GenBank/DDBJ whole genome shotgun (WGS) entry which is preliminary data.</text>
</comment>
<dbReference type="PANTHER" id="PTHR47955:SF8">
    <property type="entry name" value="CYTOCHROME P450 71D11-LIKE"/>
    <property type="match status" value="1"/>
</dbReference>
<evidence type="ECO:0000256" key="6">
    <source>
        <dbReference type="ARBA" id="ARBA00023004"/>
    </source>
</evidence>
<keyword evidence="3 8" id="KW-0349">Heme</keyword>
<evidence type="ECO:0000313" key="12">
    <source>
        <dbReference type="Proteomes" id="UP001374584"/>
    </source>
</evidence>
<evidence type="ECO:0000256" key="2">
    <source>
        <dbReference type="ARBA" id="ARBA00010617"/>
    </source>
</evidence>
<evidence type="ECO:0000256" key="9">
    <source>
        <dbReference type="RuleBase" id="RU000461"/>
    </source>
</evidence>
<dbReference type="AlphaFoldDB" id="A0AAN9M6Z1"/>
<evidence type="ECO:0000256" key="7">
    <source>
        <dbReference type="ARBA" id="ARBA00023033"/>
    </source>
</evidence>
<proteinExistence type="inferred from homology"/>
<dbReference type="EMBL" id="JAYMYR010000008">
    <property type="protein sequence ID" value="KAK7348987.1"/>
    <property type="molecule type" value="Genomic_DNA"/>
</dbReference>
<evidence type="ECO:0000256" key="5">
    <source>
        <dbReference type="ARBA" id="ARBA00023002"/>
    </source>
</evidence>
<feature type="transmembrane region" description="Helical" evidence="10">
    <location>
        <begin position="138"/>
        <end position="160"/>
    </location>
</feature>
<dbReference type="CDD" id="cd11072">
    <property type="entry name" value="CYP71-like"/>
    <property type="match status" value="1"/>
</dbReference>
<dbReference type="PROSITE" id="PS00086">
    <property type="entry name" value="CYTOCHROME_P450"/>
    <property type="match status" value="1"/>
</dbReference>
<feature type="binding site" description="axial binding residue" evidence="8">
    <location>
        <position position="585"/>
    </location>
    <ligand>
        <name>heme</name>
        <dbReference type="ChEBI" id="CHEBI:30413"/>
    </ligand>
    <ligandPart>
        <name>Fe</name>
        <dbReference type="ChEBI" id="CHEBI:18248"/>
    </ligandPart>
</feature>
<comment type="similarity">
    <text evidence="2 9">Belongs to the cytochrome P450 family.</text>
</comment>
<keyword evidence="10" id="KW-0472">Membrane</keyword>
<dbReference type="Gene3D" id="1.10.630.10">
    <property type="entry name" value="Cytochrome P450"/>
    <property type="match status" value="1"/>
</dbReference>
<dbReference type="FunFam" id="1.10.630.10:FF:000008">
    <property type="entry name" value="Cytochrome P450 71D8"/>
    <property type="match status" value="1"/>
</dbReference>
<keyword evidence="4 8" id="KW-0479">Metal-binding</keyword>